<keyword evidence="3" id="KW-1185">Reference proteome</keyword>
<dbReference type="Proteomes" id="UP000332933">
    <property type="component" value="Unassembled WGS sequence"/>
</dbReference>
<evidence type="ECO:0000313" key="1">
    <source>
        <dbReference type="EMBL" id="KAF0683642.1"/>
    </source>
</evidence>
<protein>
    <submittedName>
        <fullName evidence="2">Aste57867_24314 protein</fullName>
    </submittedName>
</protein>
<evidence type="ECO:0000313" key="3">
    <source>
        <dbReference type="Proteomes" id="UP000332933"/>
    </source>
</evidence>
<dbReference type="AlphaFoldDB" id="A0A485LQB7"/>
<gene>
    <name evidence="2" type="primary">Aste57867_24314</name>
    <name evidence="1" type="ORF">As57867_024239</name>
    <name evidence="2" type="ORF">ASTE57867_24314</name>
</gene>
<evidence type="ECO:0000313" key="2">
    <source>
        <dbReference type="EMBL" id="VFU00954.1"/>
    </source>
</evidence>
<reference evidence="1" key="2">
    <citation type="submission" date="2019-06" db="EMBL/GenBank/DDBJ databases">
        <title>Genomics analysis of Aphanomyces spp. identifies a new class of oomycete effector associated with host adaptation.</title>
        <authorList>
            <person name="Gaulin E."/>
        </authorList>
    </citation>
    <scope>NUCLEOTIDE SEQUENCE</scope>
    <source>
        <strain evidence="1">CBS 578.67</strain>
    </source>
</reference>
<accession>A0A485LQB7</accession>
<organism evidence="2 3">
    <name type="scientific">Aphanomyces stellatus</name>
    <dbReference type="NCBI Taxonomy" id="120398"/>
    <lineage>
        <taxon>Eukaryota</taxon>
        <taxon>Sar</taxon>
        <taxon>Stramenopiles</taxon>
        <taxon>Oomycota</taxon>
        <taxon>Saprolegniomycetes</taxon>
        <taxon>Saprolegniales</taxon>
        <taxon>Verrucalvaceae</taxon>
        <taxon>Aphanomyces</taxon>
    </lineage>
</organism>
<sequence>MAEHDVLCARVSIHNIDIADLRTLVAQQAEELASLRAAHLDLLRDFRRLHALYFELESPSMLYAQSQQTGFHRTTE</sequence>
<dbReference type="EMBL" id="CAADRA010007412">
    <property type="protein sequence ID" value="VFU00954.1"/>
    <property type="molecule type" value="Genomic_DNA"/>
</dbReference>
<reference evidence="2 3" key="1">
    <citation type="submission" date="2019-03" db="EMBL/GenBank/DDBJ databases">
        <authorList>
            <person name="Gaulin E."/>
            <person name="Dumas B."/>
        </authorList>
    </citation>
    <scope>NUCLEOTIDE SEQUENCE [LARGE SCALE GENOMIC DNA]</scope>
    <source>
        <strain evidence="2">CBS 568.67</strain>
    </source>
</reference>
<proteinExistence type="predicted"/>
<name>A0A485LQB7_9STRA</name>
<dbReference type="EMBL" id="VJMH01007386">
    <property type="protein sequence ID" value="KAF0683642.1"/>
    <property type="molecule type" value="Genomic_DNA"/>
</dbReference>